<dbReference type="STRING" id="1977882.B9T28_00410"/>
<name>A0A1Y3CMP0_9GAMM</name>
<evidence type="ECO:0000313" key="3">
    <source>
        <dbReference type="EMBL" id="OTG67143.1"/>
    </source>
</evidence>
<dbReference type="PANTHER" id="PTHR30093:SF47">
    <property type="entry name" value="TYPE IV PILUS NON-CORE MINOR PILIN PILE"/>
    <property type="match status" value="1"/>
</dbReference>
<dbReference type="SUPFAM" id="SSF54523">
    <property type="entry name" value="Pili subunits"/>
    <property type="match status" value="1"/>
</dbReference>
<reference evidence="3 4" key="1">
    <citation type="submission" date="2017-04" db="EMBL/GenBank/DDBJ databases">
        <title>High diversity of culturable Acinetobacter species in natural soil and water ecosystems.</title>
        <authorList>
            <person name="Nemec A."/>
            <person name="Radolfova-Krizova L."/>
        </authorList>
    </citation>
    <scope>NUCLEOTIDE SEQUENCE [LARGE SCALE GENOMIC DNA]</scope>
    <source>
        <strain evidence="3 4">ANC 4999</strain>
    </source>
</reference>
<dbReference type="NCBIfam" id="TIGR02532">
    <property type="entry name" value="IV_pilin_GFxxxE"/>
    <property type="match status" value="1"/>
</dbReference>
<comment type="caution">
    <text evidence="3">The sequence shown here is derived from an EMBL/GenBank/DDBJ whole genome shotgun (WGS) entry which is preliminary data.</text>
</comment>
<dbReference type="PROSITE" id="PS00409">
    <property type="entry name" value="PROKAR_NTER_METHYL"/>
    <property type="match status" value="1"/>
</dbReference>
<keyword evidence="1" id="KW-0488">Methylation</keyword>
<proteinExistence type="predicted"/>
<dbReference type="EMBL" id="NEGB01000001">
    <property type="protein sequence ID" value="OTG67143.1"/>
    <property type="molecule type" value="Genomic_DNA"/>
</dbReference>
<dbReference type="OrthoDB" id="6713246at2"/>
<sequence length="200" mass="22221">MDQINPEFSSSIVQSTYLKVSGLKKAQQGFTLVELMVVVVIITIFAVIAIPSYQEYVRRNQASAAEQEIQKIAEQLERFRAKNFTYRCFDPKYLYGGTISINGSNRCKNDDPLVEVNLPQGATGTNIKYVITIMDLQDTSKKLTDDAALGRSYAIKALSKDANKNYTYLLTSVGLRCKNKTSANVAYTDCGAPTNGMESW</sequence>
<dbReference type="InterPro" id="IPR000983">
    <property type="entry name" value="Bac_GSPG_pilin"/>
</dbReference>
<evidence type="ECO:0000313" key="4">
    <source>
        <dbReference type="Proteomes" id="UP000242765"/>
    </source>
</evidence>
<evidence type="ECO:0000256" key="2">
    <source>
        <dbReference type="SAM" id="Phobius"/>
    </source>
</evidence>
<evidence type="ECO:0000256" key="1">
    <source>
        <dbReference type="ARBA" id="ARBA00022481"/>
    </source>
</evidence>
<keyword evidence="2" id="KW-1133">Transmembrane helix</keyword>
<dbReference type="Gene3D" id="3.30.700.10">
    <property type="entry name" value="Glycoprotein, Type 4 Pilin"/>
    <property type="match status" value="1"/>
</dbReference>
<dbReference type="AlphaFoldDB" id="A0A1Y3CMP0"/>
<keyword evidence="2" id="KW-0812">Transmembrane</keyword>
<dbReference type="GO" id="GO:0015628">
    <property type="term" value="P:protein secretion by the type II secretion system"/>
    <property type="evidence" value="ECO:0007669"/>
    <property type="project" value="InterPro"/>
</dbReference>
<accession>A0A1Y3CMP0</accession>
<dbReference type="GO" id="GO:0043683">
    <property type="term" value="P:type IV pilus assembly"/>
    <property type="evidence" value="ECO:0007669"/>
    <property type="project" value="InterPro"/>
</dbReference>
<keyword evidence="4" id="KW-1185">Reference proteome</keyword>
<feature type="transmembrane region" description="Helical" evidence="2">
    <location>
        <begin position="29"/>
        <end position="50"/>
    </location>
</feature>
<organism evidence="3 4">
    <name type="scientific">Acinetobacter silvestris</name>
    <dbReference type="NCBI Taxonomy" id="1977882"/>
    <lineage>
        <taxon>Bacteria</taxon>
        <taxon>Pseudomonadati</taxon>
        <taxon>Pseudomonadota</taxon>
        <taxon>Gammaproteobacteria</taxon>
        <taxon>Moraxellales</taxon>
        <taxon>Moraxellaceae</taxon>
        <taxon>Acinetobacter</taxon>
    </lineage>
</organism>
<dbReference type="InterPro" id="IPR031982">
    <property type="entry name" value="PilE-like"/>
</dbReference>
<dbReference type="RefSeq" id="WP_086202002.1">
    <property type="nucleotide sequence ID" value="NZ_NEGB01000001.1"/>
</dbReference>
<dbReference type="InterPro" id="IPR045584">
    <property type="entry name" value="Pilin-like"/>
</dbReference>
<gene>
    <name evidence="3" type="ORF">B9T28_00410</name>
</gene>
<dbReference type="Proteomes" id="UP000242765">
    <property type="component" value="Unassembled WGS sequence"/>
</dbReference>
<protein>
    <submittedName>
        <fullName evidence="3">Pilin</fullName>
    </submittedName>
</protein>
<dbReference type="GO" id="GO:0015627">
    <property type="term" value="C:type II protein secretion system complex"/>
    <property type="evidence" value="ECO:0007669"/>
    <property type="project" value="InterPro"/>
</dbReference>
<dbReference type="PANTHER" id="PTHR30093">
    <property type="entry name" value="GENERAL SECRETION PATHWAY PROTEIN G"/>
    <property type="match status" value="1"/>
</dbReference>
<dbReference type="InterPro" id="IPR012902">
    <property type="entry name" value="N_methyl_site"/>
</dbReference>
<dbReference type="Pfam" id="PF07963">
    <property type="entry name" value="N_methyl"/>
    <property type="match status" value="1"/>
</dbReference>
<dbReference type="PRINTS" id="PR00813">
    <property type="entry name" value="BCTERIALGSPG"/>
</dbReference>
<dbReference type="Pfam" id="PF16732">
    <property type="entry name" value="ComP_DUS"/>
    <property type="match status" value="1"/>
</dbReference>
<keyword evidence="2" id="KW-0472">Membrane</keyword>